<protein>
    <submittedName>
        <fullName evidence="3">Uncharacterized protein</fullName>
    </submittedName>
</protein>
<reference evidence="3 4" key="1">
    <citation type="submission" date="2022-12" db="EMBL/GenBank/DDBJ databases">
        <title>Genomic features and morphological characterization of a novel Knufia sp. strain isolated from spacecraft assembly facility.</title>
        <authorList>
            <person name="Teixeira M."/>
            <person name="Chander A.M."/>
            <person name="Stajich J.E."/>
            <person name="Venkateswaran K."/>
        </authorList>
    </citation>
    <scope>NUCLEOTIDE SEQUENCE [LARGE SCALE GENOMIC DNA]</scope>
    <source>
        <strain evidence="3 4">FJI-L2-BK-P2</strain>
    </source>
</reference>
<feature type="region of interest" description="Disordered" evidence="1">
    <location>
        <begin position="190"/>
        <end position="209"/>
    </location>
</feature>
<evidence type="ECO:0000256" key="2">
    <source>
        <dbReference type="SAM" id="Phobius"/>
    </source>
</evidence>
<proteinExistence type="predicted"/>
<name>A0AAN8E8U0_9EURO</name>
<keyword evidence="2" id="KW-1133">Transmembrane helix</keyword>
<accession>A0AAN8E8U0</accession>
<feature type="compositionally biased region" description="Basic and acidic residues" evidence="1">
    <location>
        <begin position="82"/>
        <end position="92"/>
    </location>
</feature>
<keyword evidence="2" id="KW-0472">Membrane</keyword>
<feature type="transmembrane region" description="Helical" evidence="2">
    <location>
        <begin position="109"/>
        <end position="133"/>
    </location>
</feature>
<dbReference type="EMBL" id="JAKLMC020000038">
    <property type="protein sequence ID" value="KAK5949229.1"/>
    <property type="molecule type" value="Genomic_DNA"/>
</dbReference>
<evidence type="ECO:0000313" key="3">
    <source>
        <dbReference type="EMBL" id="KAK5949229.1"/>
    </source>
</evidence>
<feature type="region of interest" description="Disordered" evidence="1">
    <location>
        <begin position="82"/>
        <end position="103"/>
    </location>
</feature>
<comment type="caution">
    <text evidence="3">The sequence shown here is derived from an EMBL/GenBank/DDBJ whole genome shotgun (WGS) entry which is preliminary data.</text>
</comment>
<keyword evidence="4" id="KW-1185">Reference proteome</keyword>
<feature type="transmembrane region" description="Helical" evidence="2">
    <location>
        <begin position="237"/>
        <end position="261"/>
    </location>
</feature>
<keyword evidence="2" id="KW-0812">Transmembrane</keyword>
<dbReference type="AlphaFoldDB" id="A0AAN8E8U0"/>
<organism evidence="3 4">
    <name type="scientific">Knufia fluminis</name>
    <dbReference type="NCBI Taxonomy" id="191047"/>
    <lineage>
        <taxon>Eukaryota</taxon>
        <taxon>Fungi</taxon>
        <taxon>Dikarya</taxon>
        <taxon>Ascomycota</taxon>
        <taxon>Pezizomycotina</taxon>
        <taxon>Eurotiomycetes</taxon>
        <taxon>Chaetothyriomycetidae</taxon>
        <taxon>Chaetothyriales</taxon>
        <taxon>Trichomeriaceae</taxon>
        <taxon>Knufia</taxon>
    </lineage>
</organism>
<sequence length="267" mass="28980">MGFGIKSPLVRPLSSVLPLSSDSYLGTTITTADGPISFSFTPSKDSGYIDEKRSLLALADESQVAVLDLNLPVAGEKHDHNIEADAARDGNGENHNPIRRPRPRPRLGYFPLAETTLAITLYIATWFLLWAMLERLVKWMDGEDRKRTGTHDTSKGVFYMCMFLSAVAQLVGFCVACGGLRWVGGGEVGEKGDGRDVDGEEEKMGMHGEPGVKSGGVFGAGARNGLRKRRMDREMGVMRLVWGLLVLAAVGEVVVSGRVVVARVMGW</sequence>
<evidence type="ECO:0000256" key="1">
    <source>
        <dbReference type="SAM" id="MobiDB-lite"/>
    </source>
</evidence>
<evidence type="ECO:0000313" key="4">
    <source>
        <dbReference type="Proteomes" id="UP001316803"/>
    </source>
</evidence>
<gene>
    <name evidence="3" type="ORF">OHC33_009770</name>
</gene>
<feature type="compositionally biased region" description="Basic and acidic residues" evidence="1">
    <location>
        <begin position="190"/>
        <end position="206"/>
    </location>
</feature>
<feature type="transmembrane region" description="Helical" evidence="2">
    <location>
        <begin position="157"/>
        <end position="183"/>
    </location>
</feature>
<dbReference type="Proteomes" id="UP001316803">
    <property type="component" value="Unassembled WGS sequence"/>
</dbReference>